<protein>
    <submittedName>
        <fullName evidence="2">N5,N10-methylene tetrahydromethanopterin reductase</fullName>
    </submittedName>
</protein>
<gene>
    <name evidence="2" type="primary">hmd_2</name>
    <name evidence="2" type="ORF">GCM10017577_16740</name>
</gene>
<dbReference type="CDD" id="cd01097">
    <property type="entry name" value="Tetrahydromethanopterin_reductase"/>
    <property type="match status" value="1"/>
</dbReference>
<organism evidence="2 3">
    <name type="scientific">Pseudonocardia halophobica</name>
    <dbReference type="NCBI Taxonomy" id="29401"/>
    <lineage>
        <taxon>Bacteria</taxon>
        <taxon>Bacillati</taxon>
        <taxon>Actinomycetota</taxon>
        <taxon>Actinomycetes</taxon>
        <taxon>Pseudonocardiales</taxon>
        <taxon>Pseudonocardiaceae</taxon>
        <taxon>Pseudonocardia</taxon>
    </lineage>
</organism>
<dbReference type="Pfam" id="PF00296">
    <property type="entry name" value="Bac_luciferase"/>
    <property type="match status" value="1"/>
</dbReference>
<dbReference type="InterPro" id="IPR011251">
    <property type="entry name" value="Luciferase-like_dom"/>
</dbReference>
<feature type="domain" description="Luciferase-like" evidence="1">
    <location>
        <begin position="9"/>
        <end position="292"/>
    </location>
</feature>
<dbReference type="Gene3D" id="3.20.20.30">
    <property type="entry name" value="Luciferase-like domain"/>
    <property type="match status" value="1"/>
</dbReference>
<dbReference type="AlphaFoldDB" id="A0A9W6L1I9"/>
<reference evidence="2" key="2">
    <citation type="submission" date="2023-01" db="EMBL/GenBank/DDBJ databases">
        <authorList>
            <person name="Sun Q."/>
            <person name="Evtushenko L."/>
        </authorList>
    </citation>
    <scope>NUCLEOTIDE SEQUENCE</scope>
    <source>
        <strain evidence="2">VKM Ac-1069</strain>
    </source>
</reference>
<proteinExistence type="predicted"/>
<dbReference type="EMBL" id="BSFQ01000005">
    <property type="protein sequence ID" value="GLL10534.1"/>
    <property type="molecule type" value="Genomic_DNA"/>
</dbReference>
<dbReference type="Proteomes" id="UP001143463">
    <property type="component" value="Unassembled WGS sequence"/>
</dbReference>
<dbReference type="PANTHER" id="PTHR43244:SF2">
    <property type="entry name" value="CONSERVED HYPOTHETICAL ALANINE AND PROLINE-RICH PROTEIN"/>
    <property type="match status" value="1"/>
</dbReference>
<comment type="caution">
    <text evidence="2">The sequence shown here is derived from an EMBL/GenBank/DDBJ whole genome shotgun (WGS) entry which is preliminary data.</text>
</comment>
<reference evidence="2" key="1">
    <citation type="journal article" date="2014" name="Int. J. Syst. Evol. Microbiol.">
        <title>Complete genome sequence of Corynebacterium casei LMG S-19264T (=DSM 44701T), isolated from a smear-ripened cheese.</title>
        <authorList>
            <consortium name="US DOE Joint Genome Institute (JGI-PGF)"/>
            <person name="Walter F."/>
            <person name="Albersmeier A."/>
            <person name="Kalinowski J."/>
            <person name="Ruckert C."/>
        </authorList>
    </citation>
    <scope>NUCLEOTIDE SEQUENCE</scope>
    <source>
        <strain evidence="2">VKM Ac-1069</strain>
    </source>
</reference>
<dbReference type="PANTHER" id="PTHR43244">
    <property type="match status" value="1"/>
</dbReference>
<evidence type="ECO:0000259" key="1">
    <source>
        <dbReference type="Pfam" id="PF00296"/>
    </source>
</evidence>
<keyword evidence="3" id="KW-1185">Reference proteome</keyword>
<dbReference type="GO" id="GO:0016705">
    <property type="term" value="F:oxidoreductase activity, acting on paired donors, with incorporation or reduction of molecular oxygen"/>
    <property type="evidence" value="ECO:0007669"/>
    <property type="project" value="InterPro"/>
</dbReference>
<accession>A0A9W6L1I9</accession>
<evidence type="ECO:0000313" key="2">
    <source>
        <dbReference type="EMBL" id="GLL10534.1"/>
    </source>
</evidence>
<dbReference type="InterPro" id="IPR050564">
    <property type="entry name" value="F420-G6PD/mer"/>
</dbReference>
<evidence type="ECO:0000313" key="3">
    <source>
        <dbReference type="Proteomes" id="UP001143463"/>
    </source>
</evidence>
<sequence length="338" mass="36797">MGMPWPGPEVAREAEQAGVGAFCAGEFVDHEAYATLAEMVAGSQAALVGPAIAYAFARSPYAHAAAVRQLHRVAPGRIFLGLGTGAYRINRDWFGVDADRPVARMADWVGAVRAWLQAENGERVRFSGEFLTIDADVRAPVLGRLDVPILLATVNKRMARTAGRVGDGLIGHGLFTSTWWKDVVRPAADRGAAERTDGRTGFVEHGWVTTAIDDAAPERATRDAKRMIAFYLTVRTYDPMVEHHGWEGPVSKVRAAFATGDTDGMADAVTDEMVEAIAVCGTTDEAREMLRRRRLDDALPRDVGYLAAPSFLVSWRRRTAYARASLPLLTDLQMSVPT</sequence>
<name>A0A9W6L1I9_9PSEU</name>
<dbReference type="SUPFAM" id="SSF51679">
    <property type="entry name" value="Bacterial luciferase-like"/>
    <property type="match status" value="1"/>
</dbReference>
<dbReference type="InterPro" id="IPR036661">
    <property type="entry name" value="Luciferase-like_sf"/>
</dbReference>